<feature type="transmembrane region" description="Helical" evidence="1">
    <location>
        <begin position="143"/>
        <end position="165"/>
    </location>
</feature>
<dbReference type="RefSeq" id="WP_158552244.1">
    <property type="nucleotide sequence ID" value="NZ_CP060636.1"/>
</dbReference>
<organism evidence="3 4">
    <name type="scientific">[Eubacterium] hominis</name>
    <dbReference type="NCBI Taxonomy" id="2764325"/>
    <lineage>
        <taxon>Bacteria</taxon>
        <taxon>Bacillati</taxon>
        <taxon>Bacillota</taxon>
        <taxon>Erysipelotrichia</taxon>
        <taxon>Erysipelotrichales</taxon>
        <taxon>Erysipelotrichaceae</taxon>
        <taxon>Amedibacillus</taxon>
    </lineage>
</organism>
<evidence type="ECO:0000313" key="3">
    <source>
        <dbReference type="EMBL" id="QNM12817.1"/>
    </source>
</evidence>
<dbReference type="Pfam" id="PF14501">
    <property type="entry name" value="HATPase_c_5"/>
    <property type="match status" value="1"/>
</dbReference>
<feature type="domain" description="Sensor histidine kinase NatK-like C-terminal" evidence="2">
    <location>
        <begin position="306"/>
        <end position="396"/>
    </location>
</feature>
<protein>
    <submittedName>
        <fullName evidence="3">GHKL domain-containing protein</fullName>
    </submittedName>
</protein>
<keyword evidence="1" id="KW-0812">Transmembrane</keyword>
<dbReference type="Proteomes" id="UP000515856">
    <property type="component" value="Chromosome"/>
</dbReference>
<proteinExistence type="predicted"/>
<feature type="transmembrane region" description="Helical" evidence="1">
    <location>
        <begin position="84"/>
        <end position="103"/>
    </location>
</feature>
<dbReference type="AlphaFoldDB" id="A0A7G9GPT5"/>
<feature type="transmembrane region" description="Helical" evidence="1">
    <location>
        <begin position="39"/>
        <end position="72"/>
    </location>
</feature>
<dbReference type="KEGG" id="ehn:H9Q80_02360"/>
<dbReference type="InterPro" id="IPR032834">
    <property type="entry name" value="NatK-like_C"/>
</dbReference>
<keyword evidence="1" id="KW-0472">Membrane</keyword>
<dbReference type="InterPro" id="IPR036890">
    <property type="entry name" value="HATPase_C_sf"/>
</dbReference>
<keyword evidence="1" id="KW-1133">Transmembrane helix</keyword>
<feature type="transmembrane region" description="Helical" evidence="1">
    <location>
        <begin position="171"/>
        <end position="191"/>
    </location>
</feature>
<evidence type="ECO:0000256" key="1">
    <source>
        <dbReference type="SAM" id="Phobius"/>
    </source>
</evidence>
<sequence length="413" mass="48498">MNYLVLGMEIALILVQVYQFHEIMTSGYRSLYTRIQKFLIIYVVCFLSSILLNALAYHILCFVMIIVASLIYRKEEDFIKTTGWLLGSYLVAVFAYQLVGVYMGSHEILYSYAFHDDLFILGSAFLCQLAICSHRQKRYDQMYIYPVIFAVISYLFILVYFTHHQYIDQDIILMATQLLFMLVSSFYRICFCMEVSKEKEILAMEKAHTMVGNKERYEAIQKENEFIMKNMHDLKKHLDMLDQMGSENEKIEHYRKEIYEKSEELLQYQKTGDVLIDKVLQLYHPKFKEANIQCNIESEDIHYDFMDAVDICAVLCNLLDNAYESCIKCEQRFILLRMRILNDKIIWKMKNSTIEKEVVQGSSKPDRFAHGFGMQNIEGIAKKYHGELLCEVDDQHGIFTTAVSFLNTDDVEN</sequence>
<dbReference type="EMBL" id="CP060636">
    <property type="protein sequence ID" value="QNM12817.1"/>
    <property type="molecule type" value="Genomic_DNA"/>
</dbReference>
<dbReference type="Gene3D" id="3.30.565.10">
    <property type="entry name" value="Histidine kinase-like ATPase, C-terminal domain"/>
    <property type="match status" value="1"/>
</dbReference>
<dbReference type="SUPFAM" id="SSF55874">
    <property type="entry name" value="ATPase domain of HSP90 chaperone/DNA topoisomerase II/histidine kinase"/>
    <property type="match status" value="1"/>
</dbReference>
<evidence type="ECO:0000313" key="4">
    <source>
        <dbReference type="Proteomes" id="UP000515856"/>
    </source>
</evidence>
<accession>A0A7G9GPT5</accession>
<evidence type="ECO:0000259" key="2">
    <source>
        <dbReference type="Pfam" id="PF14501"/>
    </source>
</evidence>
<name>A0A7G9GPT5_9FIRM</name>
<reference evidence="3 4" key="1">
    <citation type="submission" date="2020-08" db="EMBL/GenBank/DDBJ databases">
        <authorList>
            <person name="Liu C."/>
            <person name="Sun Q."/>
        </authorList>
    </citation>
    <scope>NUCLEOTIDE SEQUENCE [LARGE SCALE GENOMIC DNA]</scope>
    <source>
        <strain evidence="3 4">NSJ-61</strain>
    </source>
</reference>
<gene>
    <name evidence="3" type="ORF">H9Q80_02360</name>
</gene>
<keyword evidence="4" id="KW-1185">Reference proteome</keyword>